<sequence>MLDVLPREFRMPALDGAVTWFNSPPLTAEDLRGKVVLVDFWTYTCINWLRTLPYVRAWAEKYADYGVVVVGVHTPEYDFEGELDNVRRAIGELDVGYPVAVDSGYTIWNAFANHYWPALYIVDQTGRVRHHQFGEGGYAEAERVIQRLLEDGGVTGFETAPVDVRGRGLEAPADWGNLRSPETYLGDDRGERFSSPGGAYRGISRSYDAPARLRLNHWSLSGTWTVENDSVVGEEPGAGSPTRSRPAMCT</sequence>
<keyword evidence="4" id="KW-1185">Reference proteome</keyword>
<organism evidence="3 4">
    <name type="scientific">Naasia aerilata</name>
    <dbReference type="NCBI Taxonomy" id="1162966"/>
    <lineage>
        <taxon>Bacteria</taxon>
        <taxon>Bacillati</taxon>
        <taxon>Actinomycetota</taxon>
        <taxon>Actinomycetes</taxon>
        <taxon>Micrococcales</taxon>
        <taxon>Microbacteriaceae</taxon>
        <taxon>Naasia</taxon>
    </lineage>
</organism>
<feature type="domain" description="Thioredoxin" evidence="2">
    <location>
        <begin position="1"/>
        <end position="150"/>
    </location>
</feature>
<protein>
    <recommendedName>
        <fullName evidence="2">Thioredoxin domain-containing protein</fullName>
    </recommendedName>
</protein>
<dbReference type="Pfam" id="PF00578">
    <property type="entry name" value="AhpC-TSA"/>
    <property type="match status" value="1"/>
</dbReference>
<dbReference type="Pfam" id="PF17991">
    <property type="entry name" value="Thioredoxin_10"/>
    <property type="match status" value="1"/>
</dbReference>
<dbReference type="InterPro" id="IPR013766">
    <property type="entry name" value="Thioredoxin_domain"/>
</dbReference>
<dbReference type="PANTHER" id="PTHR42852">
    <property type="entry name" value="THIOL:DISULFIDE INTERCHANGE PROTEIN DSBE"/>
    <property type="match status" value="1"/>
</dbReference>
<reference evidence="4" key="1">
    <citation type="journal article" date="2019" name="Int. J. Syst. Evol. Microbiol.">
        <title>The Global Catalogue of Microorganisms (GCM) 10K type strain sequencing project: providing services to taxonomists for standard genome sequencing and annotation.</title>
        <authorList>
            <consortium name="The Broad Institute Genomics Platform"/>
            <consortium name="The Broad Institute Genome Sequencing Center for Infectious Disease"/>
            <person name="Wu L."/>
            <person name="Ma J."/>
        </authorList>
    </citation>
    <scope>NUCLEOTIDE SEQUENCE [LARGE SCALE GENOMIC DNA]</scope>
    <source>
        <strain evidence="4">NBRC 108725</strain>
    </source>
</reference>
<dbReference type="EMBL" id="AP027731">
    <property type="protein sequence ID" value="BDZ44663.1"/>
    <property type="molecule type" value="Genomic_DNA"/>
</dbReference>
<dbReference type="InterPro" id="IPR041017">
    <property type="entry name" value="Thioredoxin_10"/>
</dbReference>
<dbReference type="PROSITE" id="PS51352">
    <property type="entry name" value="THIOREDOXIN_2"/>
    <property type="match status" value="1"/>
</dbReference>
<dbReference type="Gene3D" id="2.60.120.260">
    <property type="entry name" value="Galactose-binding domain-like"/>
    <property type="match status" value="1"/>
</dbReference>
<dbReference type="Proteomes" id="UP001321498">
    <property type="component" value="Chromosome"/>
</dbReference>
<name>A0ABM8G8Z5_9MICO</name>
<dbReference type="PANTHER" id="PTHR42852:SF13">
    <property type="entry name" value="PROTEIN DIPZ"/>
    <property type="match status" value="1"/>
</dbReference>
<gene>
    <name evidence="3" type="ORF">GCM10025866_05720</name>
</gene>
<dbReference type="InterPro" id="IPR036249">
    <property type="entry name" value="Thioredoxin-like_sf"/>
</dbReference>
<dbReference type="Gene3D" id="3.40.30.10">
    <property type="entry name" value="Glutaredoxin"/>
    <property type="match status" value="1"/>
</dbReference>
<dbReference type="CDD" id="cd03012">
    <property type="entry name" value="TlpA_like_DipZ_like"/>
    <property type="match status" value="1"/>
</dbReference>
<dbReference type="SUPFAM" id="SSF52833">
    <property type="entry name" value="Thioredoxin-like"/>
    <property type="match status" value="1"/>
</dbReference>
<dbReference type="InterPro" id="IPR050553">
    <property type="entry name" value="Thioredoxin_ResA/DsbE_sf"/>
</dbReference>
<feature type="region of interest" description="Disordered" evidence="1">
    <location>
        <begin position="230"/>
        <end position="250"/>
    </location>
</feature>
<dbReference type="InterPro" id="IPR000866">
    <property type="entry name" value="AhpC/TSA"/>
</dbReference>
<evidence type="ECO:0000256" key="1">
    <source>
        <dbReference type="SAM" id="MobiDB-lite"/>
    </source>
</evidence>
<accession>A0ABM8G8Z5</accession>
<proteinExistence type="predicted"/>
<evidence type="ECO:0000313" key="4">
    <source>
        <dbReference type="Proteomes" id="UP001321498"/>
    </source>
</evidence>
<evidence type="ECO:0000313" key="3">
    <source>
        <dbReference type="EMBL" id="BDZ44663.1"/>
    </source>
</evidence>
<evidence type="ECO:0000259" key="2">
    <source>
        <dbReference type="PROSITE" id="PS51352"/>
    </source>
</evidence>